<dbReference type="PANTHER" id="PTHR33434:SF2">
    <property type="entry name" value="FATTY ACID-BINDING PROTEIN TM_1468"/>
    <property type="match status" value="1"/>
</dbReference>
<dbReference type="InterPro" id="IPR050270">
    <property type="entry name" value="DegV_domain_contain"/>
</dbReference>
<dbReference type="KEGG" id="cpho:CPHO_03340"/>
<sequence>MAVRVVTDSAAGLPADMASDLDITVLDLHVMDQQTKDGVEQSTSGLTALELAAAFGRQAQLSTREIFGESREDGVLAIHLSRELSSTWSAAVAASGVFPDTVRVLDSTTAGMVQGAAAMAAATLAKQGATLDECYDAAFDIISRGRTWVYIHSTEDLRKSGRISAATVMISTALLAIRPIMAIHGGKLEMVGKTRTQTKAFTKMVELVQERAENQACFVAIQFSPDAQDAAEKLHALLEAALDADSSFLLVPLTDVLAVHAGPGAIGVSVVFGQEQVDHTPAKHPLFKSKKADS</sequence>
<dbReference type="Proteomes" id="UP000185491">
    <property type="component" value="Chromosome"/>
</dbReference>
<proteinExistence type="predicted"/>
<dbReference type="Gene3D" id="3.30.1180.10">
    <property type="match status" value="1"/>
</dbReference>
<dbReference type="InterPro" id="IPR043168">
    <property type="entry name" value="DegV_C"/>
</dbReference>
<dbReference type="PROSITE" id="PS51482">
    <property type="entry name" value="DEGV"/>
    <property type="match status" value="1"/>
</dbReference>
<dbReference type="EMBL" id="CP009249">
    <property type="protein sequence ID" value="APT92085.1"/>
    <property type="molecule type" value="Genomic_DNA"/>
</dbReference>
<protein>
    <submittedName>
        <fullName evidence="2">DegV domain-containing protein</fullName>
    </submittedName>
</protein>
<keyword evidence="3" id="KW-1185">Reference proteome</keyword>
<dbReference type="GO" id="GO:0008289">
    <property type="term" value="F:lipid binding"/>
    <property type="evidence" value="ECO:0007669"/>
    <property type="project" value="UniProtKB-KW"/>
</dbReference>
<dbReference type="NCBIfam" id="TIGR00762">
    <property type="entry name" value="DegV"/>
    <property type="match status" value="1"/>
</dbReference>
<accession>A0A1L7D1R2</accession>
<keyword evidence="1" id="KW-0446">Lipid-binding</keyword>
<name>A0A1L7D1R2_9CORY</name>
<dbReference type="OrthoDB" id="9760324at2"/>
<dbReference type="AlphaFoldDB" id="A0A1L7D1R2"/>
<dbReference type="InterPro" id="IPR003797">
    <property type="entry name" value="DegV"/>
</dbReference>
<dbReference type="SUPFAM" id="SSF82549">
    <property type="entry name" value="DAK1/DegV-like"/>
    <property type="match status" value="1"/>
</dbReference>
<dbReference type="RefSeq" id="WP_075733204.1">
    <property type="nucleotide sequence ID" value="NZ_CP009249.1"/>
</dbReference>
<dbReference type="STRING" id="161895.CPHO_03340"/>
<evidence type="ECO:0000313" key="3">
    <source>
        <dbReference type="Proteomes" id="UP000185491"/>
    </source>
</evidence>
<reference evidence="2 3" key="1">
    <citation type="submission" date="2014-08" db="EMBL/GenBank/DDBJ databases">
        <title>Complete genome sequence of Corynebacterium phocae M408/89/1(T)(=DSM 44612(T)), isolated from the common seal (Phoca vitulina).</title>
        <authorList>
            <person name="Ruckert C."/>
            <person name="Albersmeier A."/>
            <person name="Winkler A."/>
            <person name="Kalinowski J."/>
        </authorList>
    </citation>
    <scope>NUCLEOTIDE SEQUENCE [LARGE SCALE GENOMIC DNA]</scope>
    <source>
        <strain evidence="2 3">M408/89/1</strain>
    </source>
</reference>
<gene>
    <name evidence="2" type="ORF">CPHO_03340</name>
</gene>
<dbReference type="Gene3D" id="3.40.50.10170">
    <property type="match status" value="1"/>
</dbReference>
<dbReference type="Pfam" id="PF02645">
    <property type="entry name" value="DegV"/>
    <property type="match status" value="1"/>
</dbReference>
<evidence type="ECO:0000256" key="1">
    <source>
        <dbReference type="ARBA" id="ARBA00023121"/>
    </source>
</evidence>
<dbReference type="PANTHER" id="PTHR33434">
    <property type="entry name" value="DEGV DOMAIN-CONTAINING PROTEIN DR_1986-RELATED"/>
    <property type="match status" value="1"/>
</dbReference>
<organism evidence="2 3">
    <name type="scientific">Corynebacterium phocae</name>
    <dbReference type="NCBI Taxonomy" id="161895"/>
    <lineage>
        <taxon>Bacteria</taxon>
        <taxon>Bacillati</taxon>
        <taxon>Actinomycetota</taxon>
        <taxon>Actinomycetes</taxon>
        <taxon>Mycobacteriales</taxon>
        <taxon>Corynebacteriaceae</taxon>
        <taxon>Corynebacterium</taxon>
    </lineage>
</organism>
<evidence type="ECO:0000313" key="2">
    <source>
        <dbReference type="EMBL" id="APT92085.1"/>
    </source>
</evidence>